<accession>A0ABW3P020</accession>
<evidence type="ECO:0000259" key="1">
    <source>
        <dbReference type="Pfam" id="PF12146"/>
    </source>
</evidence>
<dbReference type="Gene3D" id="3.40.50.1820">
    <property type="entry name" value="alpha/beta hydrolase"/>
    <property type="match status" value="1"/>
</dbReference>
<feature type="domain" description="Serine aminopeptidase S33" evidence="1">
    <location>
        <begin position="33"/>
        <end position="278"/>
    </location>
</feature>
<dbReference type="RefSeq" id="WP_380909719.1">
    <property type="nucleotide sequence ID" value="NZ_JBHTLS010000099.1"/>
</dbReference>
<proteinExistence type="predicted"/>
<dbReference type="SUPFAM" id="SSF53474">
    <property type="entry name" value="alpha/beta-Hydrolases"/>
    <property type="match status" value="1"/>
</dbReference>
<dbReference type="InterPro" id="IPR051044">
    <property type="entry name" value="MAG_DAG_Lipase"/>
</dbReference>
<evidence type="ECO:0000313" key="3">
    <source>
        <dbReference type="Proteomes" id="UP001597203"/>
    </source>
</evidence>
<comment type="caution">
    <text evidence="2">The sequence shown here is derived from an EMBL/GenBank/DDBJ whole genome shotgun (WGS) entry which is preliminary data.</text>
</comment>
<dbReference type="Proteomes" id="UP001597203">
    <property type="component" value="Unassembled WGS sequence"/>
</dbReference>
<protein>
    <submittedName>
        <fullName evidence="2">Alpha/beta fold hydrolase</fullName>
    </submittedName>
</protein>
<dbReference type="Pfam" id="PF12146">
    <property type="entry name" value="Hydrolase_4"/>
    <property type="match status" value="1"/>
</dbReference>
<dbReference type="InterPro" id="IPR029058">
    <property type="entry name" value="AB_hydrolase_fold"/>
</dbReference>
<keyword evidence="3" id="KW-1185">Reference proteome</keyword>
<keyword evidence="2" id="KW-0378">Hydrolase</keyword>
<organism evidence="2 3">
    <name type="scientific">Sphingobium olei</name>
    <dbReference type="NCBI Taxonomy" id="420955"/>
    <lineage>
        <taxon>Bacteria</taxon>
        <taxon>Pseudomonadati</taxon>
        <taxon>Pseudomonadota</taxon>
        <taxon>Alphaproteobacteria</taxon>
        <taxon>Sphingomonadales</taxon>
        <taxon>Sphingomonadaceae</taxon>
        <taxon>Sphingobium</taxon>
    </lineage>
</organism>
<sequence>MKGLAPMFRHVHFEISSSDVHAIPCSSWTGPGNPRAVIQLAHGMGEHIGRYDWSARSLVAAGFAVFGNDHRGHGRAITPSTPMGDFGEGGFASLISDMRALSRHCRALFHDAPLILLGHSMGSFAAQLYCIDDANLLAGVILSGSGALDQIAAAVSAHIAPLDDMLNGAFAPARTPFDWLTRDQIAVDAFIADPLCFPELTARSAESVLGFAPLLADPDKLAKIRHDLSLLLISGGLDPIGNQGQGVELLAQRYRAAGLNDVQTKVYEGARHELLNEVNRDEVLEHLTDWIETTLGEAQGERCPL</sequence>
<evidence type="ECO:0000313" key="2">
    <source>
        <dbReference type="EMBL" id="MFD1104432.1"/>
    </source>
</evidence>
<gene>
    <name evidence="2" type="ORF">ACFQ24_06045</name>
</gene>
<reference evidence="3" key="1">
    <citation type="journal article" date="2019" name="Int. J. Syst. Evol. Microbiol.">
        <title>The Global Catalogue of Microorganisms (GCM) 10K type strain sequencing project: providing services to taxonomists for standard genome sequencing and annotation.</title>
        <authorList>
            <consortium name="The Broad Institute Genomics Platform"/>
            <consortium name="The Broad Institute Genome Sequencing Center for Infectious Disease"/>
            <person name="Wu L."/>
            <person name="Ma J."/>
        </authorList>
    </citation>
    <scope>NUCLEOTIDE SEQUENCE [LARGE SCALE GENOMIC DNA]</scope>
    <source>
        <strain evidence="3">CCUG 54329</strain>
    </source>
</reference>
<dbReference type="EMBL" id="JBHTLS010000099">
    <property type="protein sequence ID" value="MFD1104432.1"/>
    <property type="molecule type" value="Genomic_DNA"/>
</dbReference>
<name>A0ABW3P020_9SPHN</name>
<dbReference type="InterPro" id="IPR022742">
    <property type="entry name" value="Hydrolase_4"/>
</dbReference>
<dbReference type="GO" id="GO:0016787">
    <property type="term" value="F:hydrolase activity"/>
    <property type="evidence" value="ECO:0007669"/>
    <property type="project" value="UniProtKB-KW"/>
</dbReference>
<dbReference type="PANTHER" id="PTHR11614">
    <property type="entry name" value="PHOSPHOLIPASE-RELATED"/>
    <property type="match status" value="1"/>
</dbReference>